<dbReference type="Proteomes" id="UP000237889">
    <property type="component" value="Chromosome"/>
</dbReference>
<dbReference type="AlphaFoldDB" id="A0A2S0N9R1"/>
<dbReference type="Pfam" id="PF04304">
    <property type="entry name" value="DUF454"/>
    <property type="match status" value="1"/>
</dbReference>
<dbReference type="RefSeq" id="WP_106748226.1">
    <property type="nucleotide sequence ID" value="NZ_CP027668.1"/>
</dbReference>
<dbReference type="GO" id="GO:0005886">
    <property type="term" value="C:plasma membrane"/>
    <property type="evidence" value="ECO:0007669"/>
    <property type="project" value="TreeGrafter"/>
</dbReference>
<accession>A0A2S0N9R1</accession>
<reference evidence="2 3" key="1">
    <citation type="submission" date="2018-03" db="EMBL/GenBank/DDBJ databases">
        <title>Genome sequencing of Phreatobacter sp.</title>
        <authorList>
            <person name="Kim S.-J."/>
            <person name="Heo J."/>
            <person name="Kwon S.-W."/>
        </authorList>
    </citation>
    <scope>NUCLEOTIDE SEQUENCE [LARGE SCALE GENOMIC DNA]</scope>
    <source>
        <strain evidence="2 3">S-12</strain>
    </source>
</reference>
<evidence type="ECO:0000313" key="3">
    <source>
        <dbReference type="Proteomes" id="UP000237889"/>
    </source>
</evidence>
<proteinExistence type="predicted"/>
<dbReference type="PIRSF" id="PIRSF016789">
    <property type="entry name" value="DUF454"/>
    <property type="match status" value="1"/>
</dbReference>
<sequence>MLARPLRLLVFLAGCLFTVIGVIGVILPGLPGTVFLILAAWCFARSSPRFEWWLLNHPRLGPPVRTWRERGAIAPRIKAIALGSMALSWGLVWLTAPPVGIAVSGLCIAAGALYVGTRPSS</sequence>
<dbReference type="PANTHER" id="PTHR35813">
    <property type="entry name" value="INNER MEMBRANE PROTEIN YBAN"/>
    <property type="match status" value="1"/>
</dbReference>
<dbReference type="EMBL" id="CP027668">
    <property type="protein sequence ID" value="AVO44885.1"/>
    <property type="molecule type" value="Genomic_DNA"/>
</dbReference>
<keyword evidence="1" id="KW-0812">Transmembrane</keyword>
<dbReference type="KEGG" id="phr:C6569_07315"/>
<dbReference type="InterPro" id="IPR007401">
    <property type="entry name" value="DUF454"/>
</dbReference>
<dbReference type="PANTHER" id="PTHR35813:SF1">
    <property type="entry name" value="INNER MEMBRANE PROTEIN YBAN"/>
    <property type="match status" value="1"/>
</dbReference>
<protein>
    <submittedName>
        <fullName evidence="2">DUF454 domain-containing protein</fullName>
    </submittedName>
</protein>
<feature type="transmembrane region" description="Helical" evidence="1">
    <location>
        <begin position="99"/>
        <end position="117"/>
    </location>
</feature>
<keyword evidence="1" id="KW-1133">Transmembrane helix</keyword>
<keyword evidence="1" id="KW-0472">Membrane</keyword>
<evidence type="ECO:0000256" key="1">
    <source>
        <dbReference type="SAM" id="Phobius"/>
    </source>
</evidence>
<organism evidence="2 3">
    <name type="scientific">Phreatobacter cathodiphilus</name>
    <dbReference type="NCBI Taxonomy" id="1868589"/>
    <lineage>
        <taxon>Bacteria</taxon>
        <taxon>Pseudomonadati</taxon>
        <taxon>Pseudomonadota</taxon>
        <taxon>Alphaproteobacteria</taxon>
        <taxon>Hyphomicrobiales</taxon>
        <taxon>Phreatobacteraceae</taxon>
        <taxon>Phreatobacter</taxon>
    </lineage>
</organism>
<dbReference type="OrthoDB" id="9816293at2"/>
<evidence type="ECO:0000313" key="2">
    <source>
        <dbReference type="EMBL" id="AVO44885.1"/>
    </source>
</evidence>
<keyword evidence="3" id="KW-1185">Reference proteome</keyword>
<gene>
    <name evidence="2" type="ORF">C6569_07315</name>
</gene>
<name>A0A2S0N9R1_9HYPH</name>